<dbReference type="CDD" id="cd18186">
    <property type="entry name" value="BTB_POZ_ZBTB_KLHL-like"/>
    <property type="match status" value="1"/>
</dbReference>
<dbReference type="InterPro" id="IPR011333">
    <property type="entry name" value="SKP1/BTB/POZ_sf"/>
</dbReference>
<feature type="domain" description="BTB" evidence="3">
    <location>
        <begin position="361"/>
        <end position="422"/>
    </location>
</feature>
<comment type="caution">
    <text evidence="4">The sequence shown here is derived from an EMBL/GenBank/DDBJ whole genome shotgun (WGS) entry which is preliminary data.</text>
</comment>
<dbReference type="PROSITE" id="PS50097">
    <property type="entry name" value="BTB"/>
    <property type="match status" value="1"/>
</dbReference>
<dbReference type="GO" id="GO:0006629">
    <property type="term" value="P:lipid metabolic process"/>
    <property type="evidence" value="ECO:0007669"/>
    <property type="project" value="InterPro"/>
</dbReference>
<dbReference type="SUPFAM" id="SSF54695">
    <property type="entry name" value="POZ domain"/>
    <property type="match status" value="1"/>
</dbReference>
<protein>
    <recommendedName>
        <fullName evidence="3">BTB domain-containing protein</fullName>
    </recommendedName>
</protein>
<sequence>MFFDARTALAGIALISHVVAAPLLEGRASLDTSFWTPLHRAAQLSSAAYTGCTGKAFDITVTKSIYDTLTDTQARNTGFVGYSSEKKTIAVVMRGSTTLTDIMNDVSTTLVTPSLSGVNFPSGVKIMSGINRPWSAVHDGIISEVKTLIAKYPDYTLEATGHSLGGSLTYISHVALAQNFPEKQLTSYAMAAFPIGNEAWANFVGSQAKGTLYRGNNIGDGVPNMYVNIPYSFKHYGTEIYSSGFQATTLKCSGQRDLSCSAGNGMYGVTAGHFQSFGITLGAAGCGSLLFLQSLLEILLHDLSALGSLFAVMFKRPFASKNRAGKNAKVAKKRHEEQAKEKAHQKMDSLSMGSPLTSPIVTMIVGEDHRLFAAHEDILSVSPFFSAALKEQFLKDGAKELTLPDEEPEILSCILEFLYKGDYFPRLLHGKRRHSWSLENAQDVNETGGRGSSEATFFHPGVGDIILRDTVVYCTAEKYGLEELKRIALRKQGLQSGIPADVVLRSARYAYDNTPETDSRLRAHYLALIIRTRKTFKSSGTLQMEMEKGGKLFFDLFVAMCNHMDDLSELRYDPPSLSF</sequence>
<dbReference type="RefSeq" id="XP_022485985.1">
    <property type="nucleotide sequence ID" value="XM_022634006.1"/>
</dbReference>
<gene>
    <name evidence="4" type="ORF">PENARI_c016G03571</name>
</gene>
<dbReference type="Pfam" id="PF00651">
    <property type="entry name" value="BTB"/>
    <property type="match status" value="1"/>
</dbReference>
<organism evidence="4 5">
    <name type="scientific">Penicillium arizonense</name>
    <dbReference type="NCBI Taxonomy" id="1835702"/>
    <lineage>
        <taxon>Eukaryota</taxon>
        <taxon>Fungi</taxon>
        <taxon>Dikarya</taxon>
        <taxon>Ascomycota</taxon>
        <taxon>Pezizomycotina</taxon>
        <taxon>Eurotiomycetes</taxon>
        <taxon>Eurotiomycetidae</taxon>
        <taxon>Eurotiales</taxon>
        <taxon>Aspergillaceae</taxon>
        <taxon>Penicillium</taxon>
    </lineage>
</organism>
<proteinExistence type="predicted"/>
<feature type="signal peptide" evidence="2">
    <location>
        <begin position="1"/>
        <end position="20"/>
    </location>
</feature>
<dbReference type="InterPro" id="IPR000210">
    <property type="entry name" value="BTB/POZ_dom"/>
</dbReference>
<evidence type="ECO:0000259" key="3">
    <source>
        <dbReference type="PROSITE" id="PS50097"/>
    </source>
</evidence>
<dbReference type="GO" id="GO:0017000">
    <property type="term" value="P:antibiotic biosynthetic process"/>
    <property type="evidence" value="ECO:0007669"/>
    <property type="project" value="UniProtKB-ARBA"/>
</dbReference>
<dbReference type="PANTHER" id="PTHR47843">
    <property type="entry name" value="BTB DOMAIN-CONTAINING PROTEIN-RELATED"/>
    <property type="match status" value="1"/>
</dbReference>
<evidence type="ECO:0000256" key="2">
    <source>
        <dbReference type="SAM" id="SignalP"/>
    </source>
</evidence>
<dbReference type="SUPFAM" id="SSF53474">
    <property type="entry name" value="alpha/beta-Hydrolases"/>
    <property type="match status" value="1"/>
</dbReference>
<feature type="region of interest" description="Disordered" evidence="1">
    <location>
        <begin position="325"/>
        <end position="349"/>
    </location>
</feature>
<dbReference type="STRING" id="1835702.A0A1F5LBE5"/>
<reference evidence="4 5" key="1">
    <citation type="journal article" date="2016" name="Sci. Rep.">
        <title>Penicillium arizonense, a new, genome sequenced fungal species, reveals a high chemical diversity in secreted metabolites.</title>
        <authorList>
            <person name="Grijseels S."/>
            <person name="Nielsen J.C."/>
            <person name="Randelovic M."/>
            <person name="Nielsen J."/>
            <person name="Nielsen K.F."/>
            <person name="Workman M."/>
            <person name="Frisvad J.C."/>
        </authorList>
    </citation>
    <scope>NUCLEOTIDE SEQUENCE [LARGE SCALE GENOMIC DNA]</scope>
    <source>
        <strain evidence="4 5">CBS 141311</strain>
    </source>
</reference>
<dbReference type="Gene3D" id="3.40.50.1820">
    <property type="entry name" value="alpha/beta hydrolase"/>
    <property type="match status" value="1"/>
</dbReference>
<keyword evidence="5" id="KW-1185">Reference proteome</keyword>
<dbReference type="CDD" id="cd00519">
    <property type="entry name" value="Lipase_3"/>
    <property type="match status" value="1"/>
</dbReference>
<accession>A0A1F5LBE5</accession>
<dbReference type="AlphaFoldDB" id="A0A1F5LBE5"/>
<keyword evidence="2" id="KW-0732">Signal</keyword>
<dbReference type="Proteomes" id="UP000177622">
    <property type="component" value="Unassembled WGS sequence"/>
</dbReference>
<dbReference type="Gene3D" id="3.30.710.10">
    <property type="entry name" value="Potassium Channel Kv1.1, Chain A"/>
    <property type="match status" value="1"/>
</dbReference>
<dbReference type="InterPro" id="IPR002921">
    <property type="entry name" value="Fungal_lipase-type"/>
</dbReference>
<name>A0A1F5LBE5_PENAI</name>
<dbReference type="Pfam" id="PF01764">
    <property type="entry name" value="Lipase_3"/>
    <property type="match status" value="1"/>
</dbReference>
<feature type="compositionally biased region" description="Basic and acidic residues" evidence="1">
    <location>
        <begin position="334"/>
        <end position="347"/>
    </location>
</feature>
<evidence type="ECO:0000256" key="1">
    <source>
        <dbReference type="SAM" id="MobiDB-lite"/>
    </source>
</evidence>
<dbReference type="OrthoDB" id="45365at2759"/>
<dbReference type="GeneID" id="34578740"/>
<evidence type="ECO:0000313" key="4">
    <source>
        <dbReference type="EMBL" id="OGE50538.1"/>
    </source>
</evidence>
<dbReference type="InterPro" id="IPR029058">
    <property type="entry name" value="AB_hydrolase_fold"/>
</dbReference>
<dbReference type="PANTHER" id="PTHR47843:SF7">
    <property type="entry name" value="BTB DOMAIN-CONTAINING PROTEIN"/>
    <property type="match status" value="1"/>
</dbReference>
<dbReference type="EMBL" id="LXJU01000016">
    <property type="protein sequence ID" value="OGE50538.1"/>
    <property type="molecule type" value="Genomic_DNA"/>
</dbReference>
<dbReference type="GO" id="GO:0072330">
    <property type="term" value="P:monocarboxylic acid biosynthetic process"/>
    <property type="evidence" value="ECO:0007669"/>
    <property type="project" value="UniProtKB-ARBA"/>
</dbReference>
<feature type="chain" id="PRO_5009519439" description="BTB domain-containing protein" evidence="2">
    <location>
        <begin position="21"/>
        <end position="579"/>
    </location>
</feature>
<evidence type="ECO:0000313" key="5">
    <source>
        <dbReference type="Proteomes" id="UP000177622"/>
    </source>
</evidence>